<feature type="domain" description="HTH luxR-type" evidence="6">
    <location>
        <begin position="136"/>
        <end position="201"/>
    </location>
</feature>
<dbReference type="PROSITE" id="PS50110">
    <property type="entry name" value="RESPONSE_REGULATORY"/>
    <property type="match status" value="1"/>
</dbReference>
<sequence length="214" mass="23448">MIRIAVVDDHHLLREALCDLLRAQPGLEVVASVGSARSLVPTVVAAGADVVLLDLEMPEHDPRHTVRELLARAPATHVVILSMHDDSALVSDLLSLGVRGYLHKTVDMVTLVAAIRGLRDPDRTTVVVSSPNWHRPPTTGSTLTPREVEVLRLVSEAMSNREIARSLDITEGTVKRHMRNIFEKLDAVSRIDAVNKAVEAGALPSHRKKAEPRF</sequence>
<keyword evidence="3" id="KW-0238">DNA-binding</keyword>
<dbReference type="CDD" id="cd17535">
    <property type="entry name" value="REC_NarL-like"/>
    <property type="match status" value="1"/>
</dbReference>
<dbReference type="EMBL" id="JAUZMY010000060">
    <property type="protein sequence ID" value="MEE2041688.1"/>
    <property type="molecule type" value="Genomic_DNA"/>
</dbReference>
<dbReference type="InterPro" id="IPR011006">
    <property type="entry name" value="CheY-like_superfamily"/>
</dbReference>
<evidence type="ECO:0000259" key="7">
    <source>
        <dbReference type="PROSITE" id="PS50110"/>
    </source>
</evidence>
<evidence type="ECO:0000313" key="9">
    <source>
        <dbReference type="Proteomes" id="UP001356095"/>
    </source>
</evidence>
<accession>A0ABU7KHH1</accession>
<dbReference type="InterPro" id="IPR000792">
    <property type="entry name" value="Tscrpt_reg_LuxR_C"/>
</dbReference>
<evidence type="ECO:0000256" key="3">
    <source>
        <dbReference type="ARBA" id="ARBA00023125"/>
    </source>
</evidence>
<dbReference type="SMART" id="SM00421">
    <property type="entry name" value="HTH_LUXR"/>
    <property type="match status" value="1"/>
</dbReference>
<dbReference type="Pfam" id="PF00072">
    <property type="entry name" value="Response_reg"/>
    <property type="match status" value="1"/>
</dbReference>
<dbReference type="InterPro" id="IPR036388">
    <property type="entry name" value="WH-like_DNA-bd_sf"/>
</dbReference>
<evidence type="ECO:0000256" key="4">
    <source>
        <dbReference type="ARBA" id="ARBA00023163"/>
    </source>
</evidence>
<keyword evidence="1 5" id="KW-0597">Phosphoprotein</keyword>
<dbReference type="InterPro" id="IPR058245">
    <property type="entry name" value="NreC/VraR/RcsB-like_REC"/>
</dbReference>
<dbReference type="PANTHER" id="PTHR43214:SF41">
    <property type="entry name" value="NITRATE_NITRITE RESPONSE REGULATOR PROTEIN NARP"/>
    <property type="match status" value="1"/>
</dbReference>
<dbReference type="CDD" id="cd06170">
    <property type="entry name" value="LuxR_C_like"/>
    <property type="match status" value="1"/>
</dbReference>
<proteinExistence type="predicted"/>
<evidence type="ECO:0000256" key="2">
    <source>
        <dbReference type="ARBA" id="ARBA00023015"/>
    </source>
</evidence>
<dbReference type="SUPFAM" id="SSF46894">
    <property type="entry name" value="C-terminal effector domain of the bipartite response regulators"/>
    <property type="match status" value="1"/>
</dbReference>
<dbReference type="SMART" id="SM00448">
    <property type="entry name" value="REC"/>
    <property type="match status" value="1"/>
</dbReference>
<evidence type="ECO:0000259" key="6">
    <source>
        <dbReference type="PROSITE" id="PS50043"/>
    </source>
</evidence>
<dbReference type="SUPFAM" id="SSF52172">
    <property type="entry name" value="CheY-like"/>
    <property type="match status" value="1"/>
</dbReference>
<evidence type="ECO:0000256" key="1">
    <source>
        <dbReference type="ARBA" id="ARBA00022553"/>
    </source>
</evidence>
<dbReference type="Pfam" id="PF00196">
    <property type="entry name" value="GerE"/>
    <property type="match status" value="1"/>
</dbReference>
<dbReference type="InterPro" id="IPR001789">
    <property type="entry name" value="Sig_transdc_resp-reg_receiver"/>
</dbReference>
<gene>
    <name evidence="8" type="ORF">Q8791_31150</name>
</gene>
<evidence type="ECO:0000256" key="5">
    <source>
        <dbReference type="PROSITE-ProRule" id="PRU00169"/>
    </source>
</evidence>
<keyword evidence="2" id="KW-0805">Transcription regulation</keyword>
<dbReference type="RefSeq" id="WP_330095441.1">
    <property type="nucleotide sequence ID" value="NZ_JAUZMY010000060.1"/>
</dbReference>
<dbReference type="PANTHER" id="PTHR43214">
    <property type="entry name" value="TWO-COMPONENT RESPONSE REGULATOR"/>
    <property type="match status" value="1"/>
</dbReference>
<feature type="domain" description="Response regulatory" evidence="7">
    <location>
        <begin position="3"/>
        <end position="119"/>
    </location>
</feature>
<dbReference type="PRINTS" id="PR00038">
    <property type="entry name" value="HTHLUXR"/>
</dbReference>
<comment type="caution">
    <text evidence="8">The sequence shown here is derived from an EMBL/GenBank/DDBJ whole genome shotgun (WGS) entry which is preliminary data.</text>
</comment>
<keyword evidence="4" id="KW-0804">Transcription</keyword>
<dbReference type="PROSITE" id="PS50043">
    <property type="entry name" value="HTH_LUXR_2"/>
    <property type="match status" value="1"/>
</dbReference>
<keyword evidence="9" id="KW-1185">Reference proteome</keyword>
<dbReference type="Proteomes" id="UP001356095">
    <property type="component" value="Unassembled WGS sequence"/>
</dbReference>
<dbReference type="Gene3D" id="3.40.50.2300">
    <property type="match status" value="1"/>
</dbReference>
<organism evidence="8 9">
    <name type="scientific">Nocardiopsis codii</name>
    <dbReference type="NCBI Taxonomy" id="3065942"/>
    <lineage>
        <taxon>Bacteria</taxon>
        <taxon>Bacillati</taxon>
        <taxon>Actinomycetota</taxon>
        <taxon>Actinomycetes</taxon>
        <taxon>Streptosporangiales</taxon>
        <taxon>Nocardiopsidaceae</taxon>
        <taxon>Nocardiopsis</taxon>
    </lineage>
</organism>
<name>A0ABU7KHH1_9ACTN</name>
<protein>
    <submittedName>
        <fullName evidence="8">Response regulator transcription factor</fullName>
    </submittedName>
</protein>
<dbReference type="InterPro" id="IPR016032">
    <property type="entry name" value="Sig_transdc_resp-reg_C-effctor"/>
</dbReference>
<reference evidence="8 9" key="1">
    <citation type="submission" date="2023-08" db="EMBL/GenBank/DDBJ databases">
        <authorList>
            <person name="Girao M."/>
            <person name="Carvalho M.F."/>
        </authorList>
    </citation>
    <scope>NUCLEOTIDE SEQUENCE [LARGE SCALE GENOMIC DNA]</scope>
    <source>
        <strain evidence="8 9">CT-R113</strain>
    </source>
</reference>
<feature type="modified residue" description="4-aspartylphosphate" evidence="5">
    <location>
        <position position="54"/>
    </location>
</feature>
<evidence type="ECO:0000313" key="8">
    <source>
        <dbReference type="EMBL" id="MEE2041688.1"/>
    </source>
</evidence>
<dbReference type="InterPro" id="IPR039420">
    <property type="entry name" value="WalR-like"/>
</dbReference>
<dbReference type="Gene3D" id="1.10.10.10">
    <property type="entry name" value="Winged helix-like DNA-binding domain superfamily/Winged helix DNA-binding domain"/>
    <property type="match status" value="1"/>
</dbReference>